<keyword evidence="2 8" id="KW-0813">Transport</keyword>
<evidence type="ECO:0000256" key="2">
    <source>
        <dbReference type="ARBA" id="ARBA00022448"/>
    </source>
</evidence>
<protein>
    <submittedName>
        <fullName evidence="11">TonB-dependent receptor, plug</fullName>
    </submittedName>
</protein>
<comment type="similarity">
    <text evidence="8">Belongs to the TonB-dependent receptor family.</text>
</comment>
<dbReference type="Proteomes" id="UP000006732">
    <property type="component" value="Plasmid pPRO1"/>
</dbReference>
<keyword evidence="11" id="KW-0675">Receptor</keyword>
<dbReference type="EMBL" id="CP000483">
    <property type="protein sequence ID" value="ABL01226.1"/>
    <property type="molecule type" value="Genomic_DNA"/>
</dbReference>
<evidence type="ECO:0000259" key="10">
    <source>
        <dbReference type="Pfam" id="PF07715"/>
    </source>
</evidence>
<evidence type="ECO:0000256" key="4">
    <source>
        <dbReference type="ARBA" id="ARBA00022692"/>
    </source>
</evidence>
<keyword evidence="11" id="KW-0614">Plasmid</keyword>
<dbReference type="InterPro" id="IPR036942">
    <property type="entry name" value="Beta-barrel_TonB_sf"/>
</dbReference>
<dbReference type="InterPro" id="IPR012910">
    <property type="entry name" value="Plug_dom"/>
</dbReference>
<dbReference type="Gene3D" id="2.40.170.20">
    <property type="entry name" value="TonB-dependent receptor, beta-barrel domain"/>
    <property type="match status" value="1"/>
</dbReference>
<dbReference type="PROSITE" id="PS52016">
    <property type="entry name" value="TONB_DEPENDENT_REC_3"/>
    <property type="match status" value="1"/>
</dbReference>
<dbReference type="PANTHER" id="PTHR30069:SF29">
    <property type="entry name" value="HEMOGLOBIN AND HEMOGLOBIN-HAPTOGLOBIN-BINDING PROTEIN 1-RELATED"/>
    <property type="match status" value="1"/>
</dbReference>
<evidence type="ECO:0000256" key="6">
    <source>
        <dbReference type="ARBA" id="ARBA00023136"/>
    </source>
</evidence>
<dbReference type="KEGG" id="ppd:Ppro_3634"/>
<keyword evidence="12" id="KW-1185">Reference proteome</keyword>
<dbReference type="Pfam" id="PF07715">
    <property type="entry name" value="Plug"/>
    <property type="match status" value="1"/>
</dbReference>
<comment type="subcellular location">
    <subcellularLocation>
        <location evidence="1 8">Cell outer membrane</location>
        <topology evidence="1 8">Multi-pass membrane protein</topology>
    </subcellularLocation>
</comment>
<dbReference type="HOGENOM" id="CLU_008287_18_0_7"/>
<gene>
    <name evidence="11" type="ordered locus">Ppro_3634</name>
</gene>
<evidence type="ECO:0000256" key="9">
    <source>
        <dbReference type="SAM" id="SignalP"/>
    </source>
</evidence>
<dbReference type="GO" id="GO:0009279">
    <property type="term" value="C:cell outer membrane"/>
    <property type="evidence" value="ECO:0007669"/>
    <property type="project" value="UniProtKB-SubCell"/>
</dbReference>
<dbReference type="RefSeq" id="WP_011733745.1">
    <property type="nucleotide sequence ID" value="NC_008607.1"/>
</dbReference>
<dbReference type="SUPFAM" id="SSF56935">
    <property type="entry name" value="Porins"/>
    <property type="match status" value="1"/>
</dbReference>
<evidence type="ECO:0000256" key="3">
    <source>
        <dbReference type="ARBA" id="ARBA00022452"/>
    </source>
</evidence>
<evidence type="ECO:0000256" key="5">
    <source>
        <dbReference type="ARBA" id="ARBA00022729"/>
    </source>
</evidence>
<evidence type="ECO:0000256" key="8">
    <source>
        <dbReference type="PROSITE-ProRule" id="PRU01360"/>
    </source>
</evidence>
<dbReference type="GO" id="GO:0015344">
    <property type="term" value="F:siderophore uptake transmembrane transporter activity"/>
    <property type="evidence" value="ECO:0007669"/>
    <property type="project" value="TreeGrafter"/>
</dbReference>
<dbReference type="Gene3D" id="2.170.130.10">
    <property type="entry name" value="TonB-dependent receptor, plug domain"/>
    <property type="match status" value="1"/>
</dbReference>
<dbReference type="PANTHER" id="PTHR30069">
    <property type="entry name" value="TONB-DEPENDENT OUTER MEMBRANE RECEPTOR"/>
    <property type="match status" value="1"/>
</dbReference>
<feature type="chain" id="PRO_5002629734" evidence="9">
    <location>
        <begin position="24"/>
        <end position="668"/>
    </location>
</feature>
<keyword evidence="3 8" id="KW-1134">Transmembrane beta strand</keyword>
<dbReference type="AlphaFoldDB" id="A0R7L6"/>
<evidence type="ECO:0000256" key="7">
    <source>
        <dbReference type="ARBA" id="ARBA00023237"/>
    </source>
</evidence>
<accession>A0R7L6</accession>
<dbReference type="GO" id="GO:0044718">
    <property type="term" value="P:siderophore transmembrane transport"/>
    <property type="evidence" value="ECO:0007669"/>
    <property type="project" value="TreeGrafter"/>
</dbReference>
<keyword evidence="5 9" id="KW-0732">Signal</keyword>
<evidence type="ECO:0000313" key="11">
    <source>
        <dbReference type="EMBL" id="ABL01226.1"/>
    </source>
</evidence>
<keyword evidence="4 8" id="KW-0812">Transmembrane</keyword>
<proteinExistence type="inferred from homology"/>
<organism evidence="11 12">
    <name type="scientific">Pelobacter propionicus (strain DSM 2379 / NBRC 103807 / OttBd1)</name>
    <dbReference type="NCBI Taxonomy" id="338966"/>
    <lineage>
        <taxon>Bacteria</taxon>
        <taxon>Pseudomonadati</taxon>
        <taxon>Thermodesulfobacteriota</taxon>
        <taxon>Desulfuromonadia</taxon>
        <taxon>Desulfuromonadales</taxon>
        <taxon>Desulfuromonadaceae</taxon>
        <taxon>Pelobacter</taxon>
    </lineage>
</organism>
<evidence type="ECO:0000256" key="1">
    <source>
        <dbReference type="ARBA" id="ARBA00004571"/>
    </source>
</evidence>
<dbReference type="InterPro" id="IPR037066">
    <property type="entry name" value="Plug_dom_sf"/>
</dbReference>
<reference evidence="11 12" key="1">
    <citation type="submission" date="2006-10" db="EMBL/GenBank/DDBJ databases">
        <title>Complete sequence of plasmid pPRO1 of Pelobacter propionicus DSM 2379.</title>
        <authorList>
            <consortium name="US DOE Joint Genome Institute"/>
            <person name="Copeland A."/>
            <person name="Lucas S."/>
            <person name="Lapidus A."/>
            <person name="Barry K."/>
            <person name="Detter J.C."/>
            <person name="Glavina del Rio T."/>
            <person name="Hammon N."/>
            <person name="Israni S."/>
            <person name="Dalin E."/>
            <person name="Tice H."/>
            <person name="Pitluck S."/>
            <person name="Saunders E."/>
            <person name="Brettin T."/>
            <person name="Bruce D."/>
            <person name="Han C."/>
            <person name="Tapia R."/>
            <person name="Schmutz J."/>
            <person name="Larimer F."/>
            <person name="Land M."/>
            <person name="Hauser L."/>
            <person name="Kyrpides N."/>
            <person name="Kim E."/>
            <person name="Lovley D."/>
            <person name="Richardson P."/>
        </authorList>
    </citation>
    <scope>NUCLEOTIDE SEQUENCE [LARGE SCALE GENOMIC DNA]</scope>
    <source>
        <strain evidence="12">DSM 2379 / NBRC 103807 / OttBd1</strain>
        <plasmid evidence="12">Plasmid pPRO1</plasmid>
    </source>
</reference>
<dbReference type="InterPro" id="IPR039426">
    <property type="entry name" value="TonB-dep_rcpt-like"/>
</dbReference>
<name>A0R7L6_PELPD</name>
<keyword evidence="6 8" id="KW-0472">Membrane</keyword>
<keyword evidence="7 8" id="KW-0998">Cell outer membrane</keyword>
<evidence type="ECO:0000313" key="12">
    <source>
        <dbReference type="Proteomes" id="UP000006732"/>
    </source>
</evidence>
<geneLocation type="plasmid" evidence="11 12">
    <name>pPRO1</name>
</geneLocation>
<feature type="signal peptide" evidence="9">
    <location>
        <begin position="1"/>
        <end position="23"/>
    </location>
</feature>
<feature type="domain" description="TonB-dependent receptor plug" evidence="10">
    <location>
        <begin position="54"/>
        <end position="155"/>
    </location>
</feature>
<sequence length="668" mass="75204">MRVSLLSASLFLSWIITKTALGAQELSTQSDSQKLEDLLSMEISVASARPSIPSEAPAVVSVITREEIEQSGARDLVDVLRTIPGFDFAVDIWGVVGLGFRGLWGHEGKIKLTVDGMGFNEIMYGNIPFSNHFPVENIERIEIIRGPGSSKYGNFAELAVINIVTQIGSETPGLKVTSTTGLYDAGFARENVAARYGKEIGSDGYFGVSLYGGMAQQSANTYHDPLGNSWDMKDNSDLKTQNAELVFHKGDFYAGFIYDHHKITYRDDYGYVIPENAHVSFTTYNGQLSYKSRITDNLSITPNFSLSVQQPWRKTDVRVEHPSYYDPTAYQYRLGLNVDWDINSNVSTLIGGNYEWQKASYGGDESSRYYLFSGGEQDARFDRYSLYNEWSVKTTYVNLTAGLRAEKNTGYDFSYAPRVCLIKTFDDLSLKLIYNHAFRAPAIEQLTDSIKTGVKLKDETSDNYEIEASYRISNTQNITGNLFYVRMHNAIVYNYDDVREMDNYINAGPVGSIGAELQYRIVDFWGHMTLNYSYYRPTERSAHYYNIPNKDSMFLGFPSHKVTIDAGYKVTKNLNVNTTLIFNSARYGFDEIDRNTGTPVVNRHSPELVANLYLLYKNAFCKGFDIGFGIYDIFATNHSYSQPYNGGHAALPGPGREYVLRLSYIPPI</sequence>
<dbReference type="eggNOG" id="COG4771">
    <property type="taxonomic scope" value="Bacteria"/>
</dbReference>